<dbReference type="Proteomes" id="UP001589836">
    <property type="component" value="Unassembled WGS sequence"/>
</dbReference>
<keyword evidence="2" id="KW-1185">Reference proteome</keyword>
<proteinExistence type="predicted"/>
<sequence length="80" mass="8171">MGAPTFCQVEVTGVLNGVEIISDPVLVTPAPILNGVEVDLGTLGTIILNGIPCPTIEPITLNLELLGLSGVISISATEVF</sequence>
<protein>
    <recommendedName>
        <fullName evidence="3">DUF4183 domain-containing protein</fullName>
    </recommendedName>
</protein>
<evidence type="ECO:0000313" key="2">
    <source>
        <dbReference type="Proteomes" id="UP001589836"/>
    </source>
</evidence>
<organism evidence="1 2">
    <name type="scientific">Pontibacillus salicampi</name>
    <dbReference type="NCBI Taxonomy" id="1449801"/>
    <lineage>
        <taxon>Bacteria</taxon>
        <taxon>Bacillati</taxon>
        <taxon>Bacillota</taxon>
        <taxon>Bacilli</taxon>
        <taxon>Bacillales</taxon>
        <taxon>Bacillaceae</taxon>
        <taxon>Pontibacillus</taxon>
    </lineage>
</organism>
<reference evidence="1 2" key="1">
    <citation type="submission" date="2024-09" db="EMBL/GenBank/DDBJ databases">
        <authorList>
            <person name="Sun Q."/>
            <person name="Mori K."/>
        </authorList>
    </citation>
    <scope>NUCLEOTIDE SEQUENCE [LARGE SCALE GENOMIC DNA]</scope>
    <source>
        <strain evidence="1 2">NCAIM B.02529</strain>
    </source>
</reference>
<evidence type="ECO:0000313" key="1">
    <source>
        <dbReference type="EMBL" id="MFC0522747.1"/>
    </source>
</evidence>
<name>A0ABV6LK27_9BACI</name>
<dbReference type="RefSeq" id="WP_377345278.1">
    <property type="nucleotide sequence ID" value="NZ_JBHLTP010000003.1"/>
</dbReference>
<evidence type="ECO:0008006" key="3">
    <source>
        <dbReference type="Google" id="ProtNLM"/>
    </source>
</evidence>
<gene>
    <name evidence="1" type="ORF">ACFFGV_03975</name>
</gene>
<dbReference type="EMBL" id="JBHLTP010000003">
    <property type="protein sequence ID" value="MFC0522747.1"/>
    <property type="molecule type" value="Genomic_DNA"/>
</dbReference>
<accession>A0ABV6LK27</accession>
<comment type="caution">
    <text evidence="1">The sequence shown here is derived from an EMBL/GenBank/DDBJ whole genome shotgun (WGS) entry which is preliminary data.</text>
</comment>